<sequence length="389" mass="42293">MIESPVRDPVENLLSAQALRHPAAAWGPFRHREGLWWSDVLGSWVAASSQDCSAVLSDADRFCSDWRRLGEDTPQAALSVQTLDPPEHTAVRTLLVRAFRAMDRDGVRGRLAEDVERRIGVLAGRASFDFMGEFAVPLALRTITDALGVVPPDDHRFPEISADIVDSMDYALRPETVEPGRAARAALAELAGRWLDEPVPGRGVAGYLAVHHDTAQVDATVLRNSLRVVLHAGYESASRLLGNALLACLDTPGSFEALADGASDTALHELVRCAGPVQAEARGCVADTEVNGHPVRRGEVVTILIAAANRDPRVFDDPDALRLDRRPRPHLGFGRGPHACLGAPLALLTLRTVLDALARQRRPPRLLTEPLFRRNATLRGLARLELGWA</sequence>
<evidence type="ECO:0000313" key="3">
    <source>
        <dbReference type="EMBL" id="RKT55029.1"/>
    </source>
</evidence>
<dbReference type="PROSITE" id="PS00086">
    <property type="entry name" value="CYTOCHROME_P450"/>
    <property type="match status" value="1"/>
</dbReference>
<dbReference type="InterPro" id="IPR017972">
    <property type="entry name" value="Cyt_P450_CS"/>
</dbReference>
<dbReference type="AlphaFoldDB" id="A0A495W0N4"/>
<dbReference type="InterPro" id="IPR002397">
    <property type="entry name" value="Cyt_P450_B"/>
</dbReference>
<proteinExistence type="inferred from homology"/>
<evidence type="ECO:0000313" key="4">
    <source>
        <dbReference type="Proteomes" id="UP000282084"/>
    </source>
</evidence>
<protein>
    <submittedName>
        <fullName evidence="3">Cytochrome P450</fullName>
    </submittedName>
</protein>
<dbReference type="OrthoDB" id="54272at2"/>
<dbReference type="Pfam" id="PF00067">
    <property type="entry name" value="p450"/>
    <property type="match status" value="1"/>
</dbReference>
<dbReference type="Gene3D" id="1.10.630.10">
    <property type="entry name" value="Cytochrome P450"/>
    <property type="match status" value="1"/>
</dbReference>
<gene>
    <name evidence="3" type="ORF">C8E97_3685</name>
</gene>
<keyword evidence="2" id="KW-0560">Oxidoreductase</keyword>
<organism evidence="3 4">
    <name type="scientific">Saccharothrix australiensis</name>
    <dbReference type="NCBI Taxonomy" id="2072"/>
    <lineage>
        <taxon>Bacteria</taxon>
        <taxon>Bacillati</taxon>
        <taxon>Actinomycetota</taxon>
        <taxon>Actinomycetes</taxon>
        <taxon>Pseudonocardiales</taxon>
        <taxon>Pseudonocardiaceae</taxon>
        <taxon>Saccharothrix</taxon>
    </lineage>
</organism>
<dbReference type="GO" id="GO:0005506">
    <property type="term" value="F:iron ion binding"/>
    <property type="evidence" value="ECO:0007669"/>
    <property type="project" value="InterPro"/>
</dbReference>
<dbReference type="InterPro" id="IPR001128">
    <property type="entry name" value="Cyt_P450"/>
</dbReference>
<reference evidence="3 4" key="1">
    <citation type="submission" date="2018-10" db="EMBL/GenBank/DDBJ databases">
        <title>Sequencing the genomes of 1000 actinobacteria strains.</title>
        <authorList>
            <person name="Klenk H.-P."/>
        </authorList>
    </citation>
    <scope>NUCLEOTIDE SEQUENCE [LARGE SCALE GENOMIC DNA]</scope>
    <source>
        <strain evidence="3 4">DSM 43800</strain>
    </source>
</reference>
<comment type="similarity">
    <text evidence="1 2">Belongs to the cytochrome P450 family.</text>
</comment>
<dbReference type="SUPFAM" id="SSF48264">
    <property type="entry name" value="Cytochrome P450"/>
    <property type="match status" value="1"/>
</dbReference>
<dbReference type="RefSeq" id="WP_121006811.1">
    <property type="nucleotide sequence ID" value="NZ_RBXO01000001.1"/>
</dbReference>
<comment type="caution">
    <text evidence="3">The sequence shown here is derived from an EMBL/GenBank/DDBJ whole genome shotgun (WGS) entry which is preliminary data.</text>
</comment>
<dbReference type="GO" id="GO:0016705">
    <property type="term" value="F:oxidoreductase activity, acting on paired donors, with incorporation or reduction of molecular oxygen"/>
    <property type="evidence" value="ECO:0007669"/>
    <property type="project" value="InterPro"/>
</dbReference>
<accession>A0A495W0N4</accession>
<dbReference type="PANTHER" id="PTHR46696">
    <property type="entry name" value="P450, PUTATIVE (EUROFUNG)-RELATED"/>
    <property type="match status" value="1"/>
</dbReference>
<dbReference type="GO" id="GO:0020037">
    <property type="term" value="F:heme binding"/>
    <property type="evidence" value="ECO:0007669"/>
    <property type="project" value="InterPro"/>
</dbReference>
<dbReference type="GO" id="GO:0004497">
    <property type="term" value="F:monooxygenase activity"/>
    <property type="evidence" value="ECO:0007669"/>
    <property type="project" value="UniProtKB-KW"/>
</dbReference>
<evidence type="ECO:0000256" key="1">
    <source>
        <dbReference type="ARBA" id="ARBA00010617"/>
    </source>
</evidence>
<dbReference type="PANTHER" id="PTHR46696:SF1">
    <property type="entry name" value="CYTOCHROME P450 YJIB-RELATED"/>
    <property type="match status" value="1"/>
</dbReference>
<name>A0A495W0N4_9PSEU</name>
<dbReference type="InterPro" id="IPR036396">
    <property type="entry name" value="Cyt_P450_sf"/>
</dbReference>
<dbReference type="PRINTS" id="PR00359">
    <property type="entry name" value="BP450"/>
</dbReference>
<dbReference type="EMBL" id="RBXO01000001">
    <property type="protein sequence ID" value="RKT55029.1"/>
    <property type="molecule type" value="Genomic_DNA"/>
</dbReference>
<dbReference type="Proteomes" id="UP000282084">
    <property type="component" value="Unassembled WGS sequence"/>
</dbReference>
<keyword evidence="4" id="KW-1185">Reference proteome</keyword>
<keyword evidence="2" id="KW-0479">Metal-binding</keyword>
<keyword evidence="2" id="KW-0408">Iron</keyword>
<evidence type="ECO:0000256" key="2">
    <source>
        <dbReference type="RuleBase" id="RU000461"/>
    </source>
</evidence>
<keyword evidence="2" id="KW-0349">Heme</keyword>
<keyword evidence="2" id="KW-0503">Monooxygenase</keyword>